<feature type="domain" description="Tc1-like transposase DDE" evidence="1">
    <location>
        <begin position="26"/>
        <end position="119"/>
    </location>
</feature>
<dbReference type="EMBL" id="SFAV01000212">
    <property type="protein sequence ID" value="TRU85777.1"/>
    <property type="molecule type" value="Genomic_DNA"/>
</dbReference>
<organism evidence="2 3">
    <name type="scientific">Microcystis novacekii Mn_MB_F_20050700_S1D</name>
    <dbReference type="NCBI Taxonomy" id="2486266"/>
    <lineage>
        <taxon>Bacteria</taxon>
        <taxon>Bacillati</taxon>
        <taxon>Cyanobacteriota</taxon>
        <taxon>Cyanophyceae</taxon>
        <taxon>Oscillatoriophycideae</taxon>
        <taxon>Chroococcales</taxon>
        <taxon>Microcystaceae</taxon>
        <taxon>Microcystis</taxon>
    </lineage>
</organism>
<proteinExistence type="predicted"/>
<dbReference type="Proteomes" id="UP000319191">
    <property type="component" value="Unassembled WGS sequence"/>
</dbReference>
<name>A0A552IQP4_9CHRO</name>
<dbReference type="Pfam" id="PF13358">
    <property type="entry name" value="DDE_3"/>
    <property type="match status" value="1"/>
</dbReference>
<comment type="caution">
    <text evidence="2">The sequence shown here is derived from an EMBL/GenBank/DDBJ whole genome shotgun (WGS) entry which is preliminary data.</text>
</comment>
<dbReference type="InterPro" id="IPR038717">
    <property type="entry name" value="Tc1-like_DDE_dom"/>
</dbReference>
<gene>
    <name evidence="2" type="ORF">EWV54_15540</name>
</gene>
<sequence length="120" mass="14130">MEKKISQTVKEVKREHPEARVEAWAEDEHRIGLKPINRIIWVQKGENPIADVNWKFEWLWLVGFVHPQSGETYWWIVPKLNLEVFGEILADFAEHFRLGAQRRVVLALDQASFHTSEQLS</sequence>
<protein>
    <recommendedName>
        <fullName evidence="1">Tc1-like transposase DDE domain-containing protein</fullName>
    </recommendedName>
</protein>
<reference evidence="2 3" key="1">
    <citation type="submission" date="2019-01" db="EMBL/GenBank/DDBJ databases">
        <title>Coherence of Microcystis species and biogeography revealed through population genomics.</title>
        <authorList>
            <person name="Perez-Carrascal O.M."/>
            <person name="Terrat Y."/>
            <person name="Giani A."/>
            <person name="Fortin N."/>
            <person name="Tromas N."/>
            <person name="Shapiro B.J."/>
        </authorList>
    </citation>
    <scope>NUCLEOTIDE SEQUENCE [LARGE SCALE GENOMIC DNA]</scope>
    <source>
        <strain evidence="2">Mn_MB_F_20050700_S1D</strain>
    </source>
</reference>
<evidence type="ECO:0000313" key="2">
    <source>
        <dbReference type="EMBL" id="TRU85777.1"/>
    </source>
</evidence>
<dbReference type="AlphaFoldDB" id="A0A552IQP4"/>
<evidence type="ECO:0000259" key="1">
    <source>
        <dbReference type="Pfam" id="PF13358"/>
    </source>
</evidence>
<accession>A0A552IQP4</accession>
<evidence type="ECO:0000313" key="3">
    <source>
        <dbReference type="Proteomes" id="UP000319191"/>
    </source>
</evidence>